<dbReference type="eggNOG" id="COG2002">
    <property type="taxonomic scope" value="Bacteria"/>
</dbReference>
<accession>Q6MR51</accession>
<evidence type="ECO:0000313" key="4">
    <source>
        <dbReference type="Proteomes" id="UP000008080"/>
    </source>
</evidence>
<dbReference type="KEGG" id="bba:Bd0248"/>
<evidence type="ECO:0000259" key="2">
    <source>
        <dbReference type="SMART" id="SM00966"/>
    </source>
</evidence>
<dbReference type="EMBL" id="BX842646">
    <property type="protein sequence ID" value="CAE77907.1"/>
    <property type="molecule type" value="Genomic_DNA"/>
</dbReference>
<dbReference type="SUPFAM" id="SSF89447">
    <property type="entry name" value="AbrB/MazE/MraZ-like"/>
    <property type="match status" value="1"/>
</dbReference>
<dbReference type="Pfam" id="PF04014">
    <property type="entry name" value="MazE_antitoxin"/>
    <property type="match status" value="1"/>
</dbReference>
<dbReference type="NCBIfam" id="TIGR01439">
    <property type="entry name" value="lp_hng_hel_AbrB"/>
    <property type="match status" value="1"/>
</dbReference>
<dbReference type="InterPro" id="IPR037914">
    <property type="entry name" value="SpoVT-AbrB_sf"/>
</dbReference>
<evidence type="ECO:0000313" key="3">
    <source>
        <dbReference type="EMBL" id="CAE77907.1"/>
    </source>
</evidence>
<gene>
    <name evidence="3" type="ordered locus">Bd0248</name>
</gene>
<sequence>MRLGNGPTDCFASPQQDYWRQDSVRTFRMKIRRTSMSNSKSGATSKASRKNQTTIPARVRQALGIAKGDTLLWTVNGDEVNIRIINRKQVDWTKTSELSLLEWTAETEKSNEPEAGL</sequence>
<reference evidence="3 4" key="1">
    <citation type="journal article" date="2004" name="Science">
        <title>A predator unmasked: life cycle of Bdellovibrio bacteriovorus from a genomic perspective.</title>
        <authorList>
            <person name="Rendulic S."/>
            <person name="Jagtap P."/>
            <person name="Rosinus A."/>
            <person name="Eppinger M."/>
            <person name="Baar C."/>
            <person name="Lanz C."/>
            <person name="Keller H."/>
            <person name="Lambert C."/>
            <person name="Evans K.J."/>
            <person name="Goesmann A."/>
            <person name="Meyer F."/>
            <person name="Sockett R.E."/>
            <person name="Schuster S.C."/>
        </authorList>
    </citation>
    <scope>NUCLEOTIDE SEQUENCE [LARGE SCALE GENOMIC DNA]</scope>
    <source>
        <strain evidence="4">ATCC 15356 / DSM 50701 / NCIMB 9529 / HD100</strain>
    </source>
</reference>
<dbReference type="HOGENOM" id="CLU_168078_0_0_7"/>
<dbReference type="InterPro" id="IPR007159">
    <property type="entry name" value="SpoVT-AbrB_dom"/>
</dbReference>
<keyword evidence="4" id="KW-1185">Reference proteome</keyword>
<proteinExistence type="predicted"/>
<dbReference type="Gene3D" id="2.10.260.10">
    <property type="match status" value="1"/>
</dbReference>
<feature type="region of interest" description="Disordered" evidence="1">
    <location>
        <begin position="32"/>
        <end position="54"/>
    </location>
</feature>
<feature type="domain" description="SpoVT-AbrB" evidence="2">
    <location>
        <begin position="45"/>
        <end position="90"/>
    </location>
</feature>
<dbReference type="Proteomes" id="UP000008080">
    <property type="component" value="Chromosome"/>
</dbReference>
<dbReference type="AlphaFoldDB" id="Q6MR51"/>
<dbReference type="SMART" id="SM00966">
    <property type="entry name" value="SpoVT_AbrB"/>
    <property type="match status" value="1"/>
</dbReference>
<evidence type="ECO:0000256" key="1">
    <source>
        <dbReference type="SAM" id="MobiDB-lite"/>
    </source>
</evidence>
<name>Q6MR51_BDEBA</name>
<feature type="compositionally biased region" description="Polar residues" evidence="1">
    <location>
        <begin position="34"/>
        <end position="54"/>
    </location>
</feature>
<dbReference type="STRING" id="264462.Bd0248"/>
<dbReference type="GO" id="GO:0003677">
    <property type="term" value="F:DNA binding"/>
    <property type="evidence" value="ECO:0007669"/>
    <property type="project" value="InterPro"/>
</dbReference>
<protein>
    <recommendedName>
        <fullName evidence="2">SpoVT-AbrB domain-containing protein</fullName>
    </recommendedName>
</protein>
<organism evidence="3 4">
    <name type="scientific">Bdellovibrio bacteriovorus (strain ATCC 15356 / DSM 50701 / NCIMB 9529 / HD100)</name>
    <dbReference type="NCBI Taxonomy" id="264462"/>
    <lineage>
        <taxon>Bacteria</taxon>
        <taxon>Pseudomonadati</taxon>
        <taxon>Bdellovibrionota</taxon>
        <taxon>Bdellovibrionia</taxon>
        <taxon>Bdellovibrionales</taxon>
        <taxon>Pseudobdellovibrionaceae</taxon>
        <taxon>Bdellovibrio</taxon>
    </lineage>
</organism>